<keyword evidence="2" id="KW-1185">Reference proteome</keyword>
<proteinExistence type="predicted"/>
<dbReference type="OrthoDB" id="10438015at2759"/>
<name>A0A9W8J7Q6_9AGAR</name>
<protein>
    <submittedName>
        <fullName evidence="1">Uncharacterized protein</fullName>
    </submittedName>
</protein>
<feature type="non-terminal residue" evidence="1">
    <location>
        <position position="1"/>
    </location>
</feature>
<dbReference type="AlphaFoldDB" id="A0A9W8J7Q6"/>
<dbReference type="Proteomes" id="UP001140091">
    <property type="component" value="Unassembled WGS sequence"/>
</dbReference>
<sequence length="122" mass="14090">MPIPSELLILSDQIPSKLEDLEELRSCSESAIFGYNELWPEWPLAFWVVHLAHLHPTVSDSRRHYTLRGYLPSGIAVRTLHVYSNGDWNVRVDGSKYGWKLTPKGIKDPAYRLSFRKRCVPL</sequence>
<reference evidence="1" key="1">
    <citation type="submission" date="2022-06" db="EMBL/GenBank/DDBJ databases">
        <title>Genome Sequence of Candolleomyces eurysporus.</title>
        <authorList>
            <person name="Buettner E."/>
        </authorList>
    </citation>
    <scope>NUCLEOTIDE SEQUENCE</scope>
    <source>
        <strain evidence="1">VTCC 930004</strain>
    </source>
</reference>
<dbReference type="EMBL" id="JANBPK010000821">
    <property type="protein sequence ID" value="KAJ2930746.1"/>
    <property type="molecule type" value="Genomic_DNA"/>
</dbReference>
<accession>A0A9W8J7Q6</accession>
<evidence type="ECO:0000313" key="1">
    <source>
        <dbReference type="EMBL" id="KAJ2930746.1"/>
    </source>
</evidence>
<gene>
    <name evidence="1" type="ORF">H1R20_g6351</name>
</gene>
<comment type="caution">
    <text evidence="1">The sequence shown here is derived from an EMBL/GenBank/DDBJ whole genome shotgun (WGS) entry which is preliminary data.</text>
</comment>
<organism evidence="1 2">
    <name type="scientific">Candolleomyces eurysporus</name>
    <dbReference type="NCBI Taxonomy" id="2828524"/>
    <lineage>
        <taxon>Eukaryota</taxon>
        <taxon>Fungi</taxon>
        <taxon>Dikarya</taxon>
        <taxon>Basidiomycota</taxon>
        <taxon>Agaricomycotina</taxon>
        <taxon>Agaricomycetes</taxon>
        <taxon>Agaricomycetidae</taxon>
        <taxon>Agaricales</taxon>
        <taxon>Agaricineae</taxon>
        <taxon>Psathyrellaceae</taxon>
        <taxon>Candolleomyces</taxon>
    </lineage>
</organism>
<evidence type="ECO:0000313" key="2">
    <source>
        <dbReference type="Proteomes" id="UP001140091"/>
    </source>
</evidence>